<sequence>MRRIMAGLIVLALGAAGGWLLVGGDGGGPGDDGRAPTWRTRVQLQASIEGYDVAATADSVVVRIGRSVVGLDRRTGQQRWSYKAKDGDVGDFYADVAVAGNVVAVSGRKKGEGLWLDVLDTASGRKLWSHKAKSGEVTVLQDAVYTADCARDCVVSKRDLRTGEDRWTLNEPPATQVMPPDLGARIGKTEARALQARPSGAYVLLARGDGRKAGDRFTVLDAGTGRRLTGVRNTGWTGILTPRSLVVGEPVDEREEDPACRYSLRAHGIRDGKPQWRGEVSTHFSKRDDKSGCSGLLTTGDHALGIPPDALIATTADGRPQAFDLAAGKPRWAAQRRGVPIDAGPRVVLVRDTRESGPIRALDPATGRELWQAPDPEELTADTAVAGDSVLIRYRGGNGGRTAVLNAADGRQRWTSQSGSGNLAGAGDDWFAMVPSRSDQEGPHDILFYELSR</sequence>
<name>A0ABN3IH05_9ACTN</name>
<keyword evidence="3" id="KW-1185">Reference proteome</keyword>
<gene>
    <name evidence="2" type="ORF">GCM10010191_10160</name>
</gene>
<evidence type="ECO:0000313" key="2">
    <source>
        <dbReference type="EMBL" id="GAA2404394.1"/>
    </source>
</evidence>
<dbReference type="EMBL" id="BAAARW010000003">
    <property type="protein sequence ID" value="GAA2404394.1"/>
    <property type="molecule type" value="Genomic_DNA"/>
</dbReference>
<dbReference type="SMART" id="SM00564">
    <property type="entry name" value="PQQ"/>
    <property type="match status" value="3"/>
</dbReference>
<dbReference type="Pfam" id="PF13360">
    <property type="entry name" value="PQQ_2"/>
    <property type="match status" value="2"/>
</dbReference>
<reference evidence="2 3" key="1">
    <citation type="journal article" date="2019" name="Int. J. Syst. Evol. Microbiol.">
        <title>The Global Catalogue of Microorganisms (GCM) 10K type strain sequencing project: providing services to taxonomists for standard genome sequencing and annotation.</title>
        <authorList>
            <consortium name="The Broad Institute Genomics Platform"/>
            <consortium name="The Broad Institute Genome Sequencing Center for Infectious Disease"/>
            <person name="Wu L."/>
            <person name="Ma J."/>
        </authorList>
    </citation>
    <scope>NUCLEOTIDE SEQUENCE [LARGE SCALE GENOMIC DNA]</scope>
    <source>
        <strain evidence="2 3">JCM 3325</strain>
    </source>
</reference>
<comment type="caution">
    <text evidence="2">The sequence shown here is derived from an EMBL/GenBank/DDBJ whole genome shotgun (WGS) entry which is preliminary data.</text>
</comment>
<proteinExistence type="predicted"/>
<feature type="domain" description="Pyrrolo-quinoline quinone repeat" evidence="1">
    <location>
        <begin position="357"/>
        <end position="420"/>
    </location>
</feature>
<dbReference type="SUPFAM" id="SSF50998">
    <property type="entry name" value="Quinoprotein alcohol dehydrogenase-like"/>
    <property type="match status" value="1"/>
</dbReference>
<accession>A0ABN3IH05</accession>
<dbReference type="PANTHER" id="PTHR34512">
    <property type="entry name" value="CELL SURFACE PROTEIN"/>
    <property type="match status" value="1"/>
</dbReference>
<dbReference type="Gene3D" id="2.130.10.10">
    <property type="entry name" value="YVTN repeat-like/Quinoprotein amine dehydrogenase"/>
    <property type="match status" value="2"/>
</dbReference>
<evidence type="ECO:0000259" key="1">
    <source>
        <dbReference type="Pfam" id="PF13360"/>
    </source>
</evidence>
<dbReference type="InterPro" id="IPR018391">
    <property type="entry name" value="PQQ_b-propeller_rpt"/>
</dbReference>
<dbReference type="PANTHER" id="PTHR34512:SF30">
    <property type="entry name" value="OUTER MEMBRANE PROTEIN ASSEMBLY FACTOR BAMB"/>
    <property type="match status" value="1"/>
</dbReference>
<evidence type="ECO:0000313" key="3">
    <source>
        <dbReference type="Proteomes" id="UP001501231"/>
    </source>
</evidence>
<dbReference type="InterPro" id="IPR015943">
    <property type="entry name" value="WD40/YVTN_repeat-like_dom_sf"/>
</dbReference>
<dbReference type="InterPro" id="IPR011047">
    <property type="entry name" value="Quinoprotein_ADH-like_sf"/>
</dbReference>
<organism evidence="2 3">
    <name type="scientific">Actinomadura vinacea</name>
    <dbReference type="NCBI Taxonomy" id="115336"/>
    <lineage>
        <taxon>Bacteria</taxon>
        <taxon>Bacillati</taxon>
        <taxon>Actinomycetota</taxon>
        <taxon>Actinomycetes</taxon>
        <taxon>Streptosporangiales</taxon>
        <taxon>Thermomonosporaceae</taxon>
        <taxon>Actinomadura</taxon>
    </lineage>
</organism>
<feature type="domain" description="Pyrrolo-quinoline quinone repeat" evidence="1">
    <location>
        <begin position="37"/>
        <end position="230"/>
    </location>
</feature>
<protein>
    <recommendedName>
        <fullName evidence="1">Pyrrolo-quinoline quinone repeat domain-containing protein</fullName>
    </recommendedName>
</protein>
<dbReference type="Proteomes" id="UP001501231">
    <property type="component" value="Unassembled WGS sequence"/>
</dbReference>
<dbReference type="InterPro" id="IPR002372">
    <property type="entry name" value="PQQ_rpt_dom"/>
</dbReference>